<reference evidence="1 2" key="2">
    <citation type="journal article" date="2022" name="Mol. Ecol. Resour.">
        <title>The genomes of chicory, endive, great burdock and yacon provide insights into Asteraceae paleo-polyploidization history and plant inulin production.</title>
        <authorList>
            <person name="Fan W."/>
            <person name="Wang S."/>
            <person name="Wang H."/>
            <person name="Wang A."/>
            <person name="Jiang F."/>
            <person name="Liu H."/>
            <person name="Zhao H."/>
            <person name="Xu D."/>
            <person name="Zhang Y."/>
        </authorList>
    </citation>
    <scope>NUCLEOTIDE SEQUENCE [LARGE SCALE GENOMIC DNA]</scope>
    <source>
        <strain evidence="2">cv. Punajuju</strain>
        <tissue evidence="1">Leaves</tissue>
    </source>
</reference>
<proteinExistence type="predicted"/>
<reference evidence="2" key="1">
    <citation type="journal article" date="2022" name="Mol. Ecol. Resour.">
        <title>The genomes of chicory, endive, great burdock and yacon provide insights into Asteraceae palaeo-polyploidization history and plant inulin production.</title>
        <authorList>
            <person name="Fan W."/>
            <person name="Wang S."/>
            <person name="Wang H."/>
            <person name="Wang A."/>
            <person name="Jiang F."/>
            <person name="Liu H."/>
            <person name="Zhao H."/>
            <person name="Xu D."/>
            <person name="Zhang Y."/>
        </authorList>
    </citation>
    <scope>NUCLEOTIDE SEQUENCE [LARGE SCALE GENOMIC DNA]</scope>
    <source>
        <strain evidence="2">cv. Punajuju</strain>
    </source>
</reference>
<evidence type="ECO:0000313" key="2">
    <source>
        <dbReference type="Proteomes" id="UP001055811"/>
    </source>
</evidence>
<organism evidence="1 2">
    <name type="scientific">Cichorium intybus</name>
    <name type="common">Chicory</name>
    <dbReference type="NCBI Taxonomy" id="13427"/>
    <lineage>
        <taxon>Eukaryota</taxon>
        <taxon>Viridiplantae</taxon>
        <taxon>Streptophyta</taxon>
        <taxon>Embryophyta</taxon>
        <taxon>Tracheophyta</taxon>
        <taxon>Spermatophyta</taxon>
        <taxon>Magnoliopsida</taxon>
        <taxon>eudicotyledons</taxon>
        <taxon>Gunneridae</taxon>
        <taxon>Pentapetalae</taxon>
        <taxon>asterids</taxon>
        <taxon>campanulids</taxon>
        <taxon>Asterales</taxon>
        <taxon>Asteraceae</taxon>
        <taxon>Cichorioideae</taxon>
        <taxon>Cichorieae</taxon>
        <taxon>Cichoriinae</taxon>
        <taxon>Cichorium</taxon>
    </lineage>
</organism>
<dbReference type="Proteomes" id="UP001055811">
    <property type="component" value="Linkage Group LG06"/>
</dbReference>
<gene>
    <name evidence="1" type="ORF">L2E82_32992</name>
</gene>
<accession>A0ACB9BIB0</accession>
<keyword evidence="2" id="KW-1185">Reference proteome</keyword>
<evidence type="ECO:0000313" key="1">
    <source>
        <dbReference type="EMBL" id="KAI3721971.1"/>
    </source>
</evidence>
<comment type="caution">
    <text evidence="1">The sequence shown here is derived from an EMBL/GenBank/DDBJ whole genome shotgun (WGS) entry which is preliminary data.</text>
</comment>
<name>A0ACB9BIB0_CICIN</name>
<sequence length="125" mass="13949">MLEIVQLPSLFLAITTTDYINPQLSSHKLAHITVIDHLIKPNGPLSGDSPILILKWEVRMVVMSGWIVAKKSEIIFKKDEGGILDDKQFFVNHPNAYPIATAQVAEEVNFATNRIILEILISFGP</sequence>
<protein>
    <submittedName>
        <fullName evidence="1">Uncharacterized protein</fullName>
    </submittedName>
</protein>
<dbReference type="EMBL" id="CM042014">
    <property type="protein sequence ID" value="KAI3721971.1"/>
    <property type="molecule type" value="Genomic_DNA"/>
</dbReference>